<gene>
    <name evidence="1" type="ORF">ACFFQA_23630</name>
</gene>
<sequence length="177" mass="19463">MANEVWGAGGVMRSWPEQRAEDELQLQWEFLGFLRATAVNKVLGLGAEQASATPWPTSPCMSLLGVVKHLTAVERFWLSYVGGGLDVPLLWDSEDHNAEFRLSPADTPEAVVAAYQEEWVRSAEALDGLSADDLALREVGGSERTVRWLLAHVVQETARHVGHLDVLREFADGLVGE</sequence>
<dbReference type="Gene3D" id="1.20.120.450">
    <property type="entry name" value="dinb family like domain"/>
    <property type="match status" value="1"/>
</dbReference>
<comment type="caution">
    <text evidence="1">The sequence shown here is derived from an EMBL/GenBank/DDBJ whole genome shotgun (WGS) entry which is preliminary data.</text>
</comment>
<proteinExistence type="predicted"/>
<dbReference type="EMBL" id="JBHLZU010000019">
    <property type="protein sequence ID" value="MFB9906938.1"/>
    <property type="molecule type" value="Genomic_DNA"/>
</dbReference>
<dbReference type="Pfam" id="PF04978">
    <property type="entry name" value="MST"/>
    <property type="match status" value="1"/>
</dbReference>
<name>A0ABV6A1B6_9PSEU</name>
<evidence type="ECO:0000313" key="1">
    <source>
        <dbReference type="EMBL" id="MFB9906938.1"/>
    </source>
</evidence>
<accession>A0ABV6A1B6</accession>
<organism evidence="1 2">
    <name type="scientific">Allokutzneria oryzae</name>
    <dbReference type="NCBI Taxonomy" id="1378989"/>
    <lineage>
        <taxon>Bacteria</taxon>
        <taxon>Bacillati</taxon>
        <taxon>Actinomycetota</taxon>
        <taxon>Actinomycetes</taxon>
        <taxon>Pseudonocardiales</taxon>
        <taxon>Pseudonocardiaceae</taxon>
        <taxon>Allokutzneria</taxon>
    </lineage>
</organism>
<dbReference type="SUPFAM" id="SSF109854">
    <property type="entry name" value="DinB/YfiT-like putative metalloenzymes"/>
    <property type="match status" value="1"/>
</dbReference>
<dbReference type="InterPro" id="IPR034660">
    <property type="entry name" value="DinB/YfiT-like"/>
</dbReference>
<protein>
    <submittedName>
        <fullName evidence="1">DinB family protein</fullName>
    </submittedName>
</protein>
<dbReference type="RefSeq" id="WP_377856178.1">
    <property type="nucleotide sequence ID" value="NZ_JBHLZU010000019.1"/>
</dbReference>
<dbReference type="Proteomes" id="UP001589693">
    <property type="component" value="Unassembled WGS sequence"/>
</dbReference>
<reference evidence="1 2" key="1">
    <citation type="submission" date="2024-09" db="EMBL/GenBank/DDBJ databases">
        <authorList>
            <person name="Sun Q."/>
            <person name="Mori K."/>
        </authorList>
    </citation>
    <scope>NUCLEOTIDE SEQUENCE [LARGE SCALE GENOMIC DNA]</scope>
    <source>
        <strain evidence="1 2">TBRC 7907</strain>
    </source>
</reference>
<dbReference type="InterPro" id="IPR007061">
    <property type="entry name" value="MST-like"/>
</dbReference>
<evidence type="ECO:0000313" key="2">
    <source>
        <dbReference type="Proteomes" id="UP001589693"/>
    </source>
</evidence>
<keyword evidence="2" id="KW-1185">Reference proteome</keyword>